<organism evidence="4">
    <name type="scientific">marine sediment metagenome</name>
    <dbReference type="NCBI Taxonomy" id="412755"/>
    <lineage>
        <taxon>unclassified sequences</taxon>
        <taxon>metagenomes</taxon>
        <taxon>ecological metagenomes</taxon>
    </lineage>
</organism>
<dbReference type="Gene3D" id="3.40.50.720">
    <property type="entry name" value="NAD(P)-binding Rossmann-like Domain"/>
    <property type="match status" value="1"/>
</dbReference>
<feature type="non-terminal residue" evidence="4">
    <location>
        <position position="1"/>
    </location>
</feature>
<name>X1DZB7_9ZZZZ</name>
<evidence type="ECO:0000313" key="4">
    <source>
        <dbReference type="EMBL" id="GAH10259.1"/>
    </source>
</evidence>
<sequence>PFNHPSFQKIVARGLDWTLGRRAKKPLKAGVIGYGASFNMGRMHLEGIADAAGFEGVAVCDIDPARCRAAKEEQNGIKTYPSAGALLRNSDVDLVVIVTPHNSHARLAIQCLNAGRHVITEKPFCITVKEANAMIAAAKKNKVMLSVFHNRRWDGDYLAIKDIIDRGLLGEIFHIEATMSGYGHGRYWWRSDKKISGGAFYDWGAHICDWVLGLVPSKITEISGHFQPKRIWHDITNEDHCNAVIR</sequence>
<dbReference type="GO" id="GO:0016491">
    <property type="term" value="F:oxidoreductase activity"/>
    <property type="evidence" value="ECO:0007669"/>
    <property type="project" value="UniProtKB-KW"/>
</dbReference>
<dbReference type="Pfam" id="PF22725">
    <property type="entry name" value="GFO_IDH_MocA_C3"/>
    <property type="match status" value="1"/>
</dbReference>
<reference evidence="4" key="1">
    <citation type="journal article" date="2014" name="Front. Microbiol.">
        <title>High frequency of phylogenetically diverse reductive dehalogenase-homologous genes in deep subseafloor sedimentary metagenomes.</title>
        <authorList>
            <person name="Kawai M."/>
            <person name="Futagami T."/>
            <person name="Toyoda A."/>
            <person name="Takaki Y."/>
            <person name="Nishi S."/>
            <person name="Hori S."/>
            <person name="Arai W."/>
            <person name="Tsubouchi T."/>
            <person name="Morono Y."/>
            <person name="Uchiyama I."/>
            <person name="Ito T."/>
            <person name="Fujiyama A."/>
            <person name="Inagaki F."/>
            <person name="Takami H."/>
        </authorList>
    </citation>
    <scope>NUCLEOTIDE SEQUENCE</scope>
    <source>
        <strain evidence="4">Expedition CK06-06</strain>
    </source>
</reference>
<dbReference type="Gene3D" id="3.30.360.10">
    <property type="entry name" value="Dihydrodipicolinate Reductase, domain 2"/>
    <property type="match status" value="1"/>
</dbReference>
<dbReference type="SUPFAM" id="SSF55347">
    <property type="entry name" value="Glyceraldehyde-3-phosphate dehydrogenase-like, C-terminal domain"/>
    <property type="match status" value="1"/>
</dbReference>
<dbReference type="PANTHER" id="PTHR43818">
    <property type="entry name" value="BCDNA.GH03377"/>
    <property type="match status" value="1"/>
</dbReference>
<evidence type="ECO:0000259" key="3">
    <source>
        <dbReference type="Pfam" id="PF22725"/>
    </source>
</evidence>
<evidence type="ECO:0008006" key="5">
    <source>
        <dbReference type="Google" id="ProtNLM"/>
    </source>
</evidence>
<feature type="non-terminal residue" evidence="4">
    <location>
        <position position="246"/>
    </location>
</feature>
<feature type="domain" description="GFO/IDH/MocA-like oxidoreductase" evidence="3">
    <location>
        <begin position="157"/>
        <end position="246"/>
    </location>
</feature>
<evidence type="ECO:0000259" key="2">
    <source>
        <dbReference type="Pfam" id="PF01408"/>
    </source>
</evidence>
<dbReference type="InterPro" id="IPR055170">
    <property type="entry name" value="GFO_IDH_MocA-like_dom"/>
</dbReference>
<comment type="caution">
    <text evidence="4">The sequence shown here is derived from an EMBL/GenBank/DDBJ whole genome shotgun (WGS) entry which is preliminary data.</text>
</comment>
<dbReference type="InterPro" id="IPR036291">
    <property type="entry name" value="NAD(P)-bd_dom_sf"/>
</dbReference>
<protein>
    <recommendedName>
        <fullName evidence="5">Gfo/Idh/MocA-like oxidoreductase N-terminal domain-containing protein</fullName>
    </recommendedName>
</protein>
<dbReference type="Pfam" id="PF01408">
    <property type="entry name" value="GFO_IDH_MocA"/>
    <property type="match status" value="1"/>
</dbReference>
<accession>X1DZB7</accession>
<dbReference type="GO" id="GO:0000166">
    <property type="term" value="F:nucleotide binding"/>
    <property type="evidence" value="ECO:0007669"/>
    <property type="project" value="InterPro"/>
</dbReference>
<feature type="domain" description="Gfo/Idh/MocA-like oxidoreductase N-terminal" evidence="2">
    <location>
        <begin position="28"/>
        <end position="149"/>
    </location>
</feature>
<gene>
    <name evidence="4" type="ORF">S01H4_55966</name>
</gene>
<dbReference type="EMBL" id="BART01032374">
    <property type="protein sequence ID" value="GAH10259.1"/>
    <property type="molecule type" value="Genomic_DNA"/>
</dbReference>
<keyword evidence="1" id="KW-0560">Oxidoreductase</keyword>
<dbReference type="PANTHER" id="PTHR43818:SF11">
    <property type="entry name" value="BCDNA.GH03377"/>
    <property type="match status" value="1"/>
</dbReference>
<dbReference type="SUPFAM" id="SSF51735">
    <property type="entry name" value="NAD(P)-binding Rossmann-fold domains"/>
    <property type="match status" value="1"/>
</dbReference>
<proteinExistence type="predicted"/>
<dbReference type="InterPro" id="IPR050463">
    <property type="entry name" value="Gfo/Idh/MocA_oxidrdct_glycsds"/>
</dbReference>
<dbReference type="InterPro" id="IPR000683">
    <property type="entry name" value="Gfo/Idh/MocA-like_OxRdtase_N"/>
</dbReference>
<dbReference type="AlphaFoldDB" id="X1DZB7"/>
<evidence type="ECO:0000256" key="1">
    <source>
        <dbReference type="ARBA" id="ARBA00023002"/>
    </source>
</evidence>